<name>A0A7C0X281_9EURY</name>
<evidence type="ECO:0000256" key="1">
    <source>
        <dbReference type="ARBA" id="ARBA00022490"/>
    </source>
</evidence>
<dbReference type="EMBL" id="DQZR01000093">
    <property type="protein sequence ID" value="HDM36064.1"/>
    <property type="molecule type" value="Genomic_DNA"/>
</dbReference>
<accession>A0A7C0X281</accession>
<protein>
    <submittedName>
        <fullName evidence="3">Uncharacterized protein</fullName>
    </submittedName>
</protein>
<dbReference type="GO" id="GO:0016783">
    <property type="term" value="F:sulfurtransferase activity"/>
    <property type="evidence" value="ECO:0007669"/>
    <property type="project" value="InterPro"/>
</dbReference>
<dbReference type="Gene3D" id="3.40.140.10">
    <property type="entry name" value="Cytidine Deaminase, domain 2"/>
    <property type="match status" value="1"/>
</dbReference>
<dbReference type="InterPro" id="IPR016193">
    <property type="entry name" value="Cytidine_deaminase-like"/>
</dbReference>
<sequence length="116" mass="12367">MIEALGITRISDGILRREIDRVVEEVPLARYINGRHVQTVMMSPSMVKDLDEFDRDGKIVISSNIVLNSVSAGIPAIVSKGAVTNLAVRVGKISGATVVGFVRKGGMVVYTGEVGV</sequence>
<dbReference type="Pfam" id="PF02634">
    <property type="entry name" value="FdhD-NarQ"/>
    <property type="match status" value="1"/>
</dbReference>
<gene>
    <name evidence="3" type="ORF">ENG09_02245</name>
</gene>
<evidence type="ECO:0000313" key="3">
    <source>
        <dbReference type="EMBL" id="HDM36064.1"/>
    </source>
</evidence>
<reference evidence="3" key="1">
    <citation type="journal article" date="2020" name="mSystems">
        <title>Genome- and Community-Level Interaction Insights into Carbon Utilization and Element Cycling Functions of Hydrothermarchaeota in Hydrothermal Sediment.</title>
        <authorList>
            <person name="Zhou Z."/>
            <person name="Liu Y."/>
            <person name="Xu W."/>
            <person name="Pan J."/>
            <person name="Luo Z.H."/>
            <person name="Li M."/>
        </authorList>
    </citation>
    <scope>NUCLEOTIDE SEQUENCE [LARGE SCALE GENOMIC DNA]</scope>
    <source>
        <strain evidence="3">HyVt-185</strain>
    </source>
</reference>
<dbReference type="Proteomes" id="UP000885863">
    <property type="component" value="Unassembled WGS sequence"/>
</dbReference>
<dbReference type="PANTHER" id="PTHR30592:SF1">
    <property type="entry name" value="SULFUR CARRIER PROTEIN FDHD"/>
    <property type="match status" value="1"/>
</dbReference>
<keyword evidence="2" id="KW-0501">Molybdenum cofactor biosynthesis</keyword>
<comment type="caution">
    <text evidence="3">The sequence shown here is derived from an EMBL/GenBank/DDBJ whole genome shotgun (WGS) entry which is preliminary data.</text>
</comment>
<dbReference type="SUPFAM" id="SSF53927">
    <property type="entry name" value="Cytidine deaminase-like"/>
    <property type="match status" value="1"/>
</dbReference>
<organism evidence="3">
    <name type="scientific">Candidatus Syntropharchaeum butanivorans</name>
    <dbReference type="NCBI Taxonomy" id="1839936"/>
    <lineage>
        <taxon>Archaea</taxon>
        <taxon>Methanobacteriati</taxon>
        <taxon>Methanobacteriota</taxon>
        <taxon>Stenosarchaea group</taxon>
        <taxon>Methanomicrobia</taxon>
        <taxon>Methanosarcinales</taxon>
        <taxon>ANME-2 cluster</taxon>
        <taxon>Candidatus Syntropharchaeum</taxon>
    </lineage>
</organism>
<evidence type="ECO:0000256" key="2">
    <source>
        <dbReference type="ARBA" id="ARBA00023150"/>
    </source>
</evidence>
<proteinExistence type="predicted"/>
<keyword evidence="1" id="KW-0963">Cytoplasm</keyword>
<dbReference type="GO" id="GO:0006777">
    <property type="term" value="P:Mo-molybdopterin cofactor biosynthetic process"/>
    <property type="evidence" value="ECO:0007669"/>
    <property type="project" value="UniProtKB-KW"/>
</dbReference>
<dbReference type="PANTHER" id="PTHR30592">
    <property type="entry name" value="FORMATE DEHYDROGENASE"/>
    <property type="match status" value="1"/>
</dbReference>
<dbReference type="AlphaFoldDB" id="A0A7C0X281"/>
<dbReference type="InterPro" id="IPR003786">
    <property type="entry name" value="FdhD"/>
</dbReference>